<keyword evidence="2" id="KW-0238">DNA-binding</keyword>
<dbReference type="STRING" id="360412.LARV_00532"/>
<dbReference type="SMART" id="SM00347">
    <property type="entry name" value="HTH_MARR"/>
    <property type="match status" value="1"/>
</dbReference>
<keyword evidence="1" id="KW-0805">Transcription regulation</keyword>
<dbReference type="CDD" id="cd00090">
    <property type="entry name" value="HTH_ARSR"/>
    <property type="match status" value="1"/>
</dbReference>
<evidence type="ECO:0000256" key="1">
    <source>
        <dbReference type="ARBA" id="ARBA00023015"/>
    </source>
</evidence>
<evidence type="ECO:0000313" key="5">
    <source>
        <dbReference type="EMBL" id="GAP12796.1"/>
    </source>
</evidence>
<dbReference type="PANTHER" id="PTHR42756:SF1">
    <property type="entry name" value="TRANSCRIPTIONAL REPRESSOR OF EMRAB OPERON"/>
    <property type="match status" value="1"/>
</dbReference>
<dbReference type="Proteomes" id="UP000055060">
    <property type="component" value="Unassembled WGS sequence"/>
</dbReference>
<feature type="domain" description="HTH marR-type" evidence="4">
    <location>
        <begin position="6"/>
        <end position="142"/>
    </location>
</feature>
<proteinExistence type="predicted"/>
<dbReference type="InterPro" id="IPR000835">
    <property type="entry name" value="HTH_MarR-typ"/>
</dbReference>
<evidence type="ECO:0000256" key="2">
    <source>
        <dbReference type="ARBA" id="ARBA00023125"/>
    </source>
</evidence>
<dbReference type="PROSITE" id="PS50995">
    <property type="entry name" value="HTH_MARR_2"/>
    <property type="match status" value="1"/>
</dbReference>
<dbReference type="OrthoDB" id="162531at2"/>
<evidence type="ECO:0000259" key="4">
    <source>
        <dbReference type="PROSITE" id="PS50995"/>
    </source>
</evidence>
<protein>
    <submittedName>
        <fullName evidence="5">Transcriptional regulator</fullName>
    </submittedName>
</protein>
<dbReference type="InterPro" id="IPR011991">
    <property type="entry name" value="ArsR-like_HTH"/>
</dbReference>
<dbReference type="PANTHER" id="PTHR42756">
    <property type="entry name" value="TRANSCRIPTIONAL REGULATOR, MARR"/>
    <property type="match status" value="1"/>
</dbReference>
<reference evidence="5" key="1">
    <citation type="submission" date="2015-07" db="EMBL/GenBank/DDBJ databases">
        <title>Draft Genome Sequences of Anaerolinea thermolimosa IMO-1, Bellilinea caldifistulae GOMI-1, Leptolinea tardivitalis YMTK-2, Levilinea saccharolytica KIBI-1,Longilinea arvoryzae KOME-1, Previously Described as Members of the Anaerolineaceae (Chloroflexi).</title>
        <authorList>
            <person name="Sekiguchi Y."/>
            <person name="Ohashi A."/>
            <person name="Matsuura N."/>
            <person name="Tourlousse M.D."/>
        </authorList>
    </citation>
    <scope>NUCLEOTIDE SEQUENCE [LARGE SCALE GENOMIC DNA]</scope>
    <source>
        <strain evidence="5">KOME-1</strain>
    </source>
</reference>
<keyword evidence="3" id="KW-0804">Transcription</keyword>
<dbReference type="EMBL" id="DF967972">
    <property type="protein sequence ID" value="GAP12796.1"/>
    <property type="molecule type" value="Genomic_DNA"/>
</dbReference>
<dbReference type="InterPro" id="IPR036388">
    <property type="entry name" value="WH-like_DNA-bd_sf"/>
</dbReference>
<sequence>MTNSMNIDLKRRALNAVRDYGVQLTLFRSAMNEWVGLNATDMECLRLLFAKGVSTPSELARHTGLTSGATTAMLDRLEKAGLIERRPNPEDRRGTLIVPEKSSAEKAASWFESARKAQEALMAQFSQEDLEVIADVFERFAQLWEQEREKIRKNP</sequence>
<name>A0A0S7B6H8_9CHLR</name>
<evidence type="ECO:0000313" key="6">
    <source>
        <dbReference type="Proteomes" id="UP000055060"/>
    </source>
</evidence>
<dbReference type="RefSeq" id="WP_075072193.1">
    <property type="nucleotide sequence ID" value="NZ_DF967972.1"/>
</dbReference>
<keyword evidence="6" id="KW-1185">Reference proteome</keyword>
<dbReference type="SUPFAM" id="SSF46785">
    <property type="entry name" value="Winged helix' DNA-binding domain"/>
    <property type="match status" value="1"/>
</dbReference>
<evidence type="ECO:0000256" key="3">
    <source>
        <dbReference type="ARBA" id="ARBA00023163"/>
    </source>
</evidence>
<dbReference type="Pfam" id="PF01047">
    <property type="entry name" value="MarR"/>
    <property type="match status" value="1"/>
</dbReference>
<organism evidence="5">
    <name type="scientific">Longilinea arvoryzae</name>
    <dbReference type="NCBI Taxonomy" id="360412"/>
    <lineage>
        <taxon>Bacteria</taxon>
        <taxon>Bacillati</taxon>
        <taxon>Chloroflexota</taxon>
        <taxon>Anaerolineae</taxon>
        <taxon>Anaerolineales</taxon>
        <taxon>Anaerolineaceae</taxon>
        <taxon>Longilinea</taxon>
    </lineage>
</organism>
<gene>
    <name evidence="5" type="ORF">LARV_00532</name>
</gene>
<dbReference type="PRINTS" id="PR00598">
    <property type="entry name" value="HTHMARR"/>
</dbReference>
<dbReference type="AlphaFoldDB" id="A0A0S7B6H8"/>
<dbReference type="InterPro" id="IPR036390">
    <property type="entry name" value="WH_DNA-bd_sf"/>
</dbReference>
<dbReference type="GO" id="GO:0003677">
    <property type="term" value="F:DNA binding"/>
    <property type="evidence" value="ECO:0007669"/>
    <property type="project" value="UniProtKB-KW"/>
</dbReference>
<accession>A0A0S7B6H8</accession>
<dbReference type="GO" id="GO:0003700">
    <property type="term" value="F:DNA-binding transcription factor activity"/>
    <property type="evidence" value="ECO:0007669"/>
    <property type="project" value="InterPro"/>
</dbReference>
<dbReference type="Gene3D" id="1.10.10.10">
    <property type="entry name" value="Winged helix-like DNA-binding domain superfamily/Winged helix DNA-binding domain"/>
    <property type="match status" value="1"/>
</dbReference>